<gene>
    <name evidence="8" type="ORF">H9625_01695</name>
</gene>
<feature type="domain" description="Major fimbrial subunit protein N-terminal" evidence="6">
    <location>
        <begin position="43"/>
        <end position="182"/>
    </location>
</feature>
<dbReference type="Proteomes" id="UP000620874">
    <property type="component" value="Unassembled WGS sequence"/>
</dbReference>
<comment type="similarity">
    <text evidence="2">Belongs to the bacteroidetes fimbrillin superfamily. FimA/Mfa1 family.</text>
</comment>
<evidence type="ECO:0000313" key="8">
    <source>
        <dbReference type="EMBL" id="MBD8039175.1"/>
    </source>
</evidence>
<dbReference type="InterPro" id="IPR029141">
    <property type="entry name" value="FimA_N"/>
</dbReference>
<evidence type="ECO:0000259" key="6">
    <source>
        <dbReference type="Pfam" id="PF06321"/>
    </source>
</evidence>
<keyword evidence="4" id="KW-0281">Fimbrium</keyword>
<evidence type="ECO:0000256" key="1">
    <source>
        <dbReference type="ARBA" id="ARBA00004561"/>
    </source>
</evidence>
<dbReference type="InterPro" id="IPR047786">
    <property type="entry name" value="Mfa1_fim"/>
</dbReference>
<dbReference type="PROSITE" id="PS51257">
    <property type="entry name" value="PROKAR_LIPOPROTEIN"/>
    <property type="match status" value="1"/>
</dbReference>
<dbReference type="Pfam" id="PF06321">
    <property type="entry name" value="P_gingi_FimA"/>
    <property type="match status" value="1"/>
</dbReference>
<dbReference type="Gene3D" id="2.60.40.2580">
    <property type="match status" value="1"/>
</dbReference>
<feature type="domain" description="Minor fimbrium subunit Mfa1 C-terminal" evidence="7">
    <location>
        <begin position="486"/>
        <end position="565"/>
    </location>
</feature>
<dbReference type="Pfam" id="PF15495">
    <property type="entry name" value="Fimbrillin_C"/>
    <property type="match status" value="1"/>
</dbReference>
<keyword evidence="3 5" id="KW-0732">Signal</keyword>
<evidence type="ECO:0000256" key="3">
    <source>
        <dbReference type="ARBA" id="ARBA00022729"/>
    </source>
</evidence>
<evidence type="ECO:0000256" key="2">
    <source>
        <dbReference type="ARBA" id="ARBA00006011"/>
    </source>
</evidence>
<dbReference type="RefSeq" id="WP_191762818.1">
    <property type="nucleotide sequence ID" value="NZ_JACSPP010000003.1"/>
</dbReference>
<reference evidence="8 9" key="1">
    <citation type="submission" date="2020-08" db="EMBL/GenBank/DDBJ databases">
        <title>A Genomic Blueprint of the Chicken Gut Microbiome.</title>
        <authorList>
            <person name="Gilroy R."/>
            <person name="Ravi A."/>
            <person name="Getino M."/>
            <person name="Pursley I."/>
            <person name="Horton D.L."/>
            <person name="Alikhan N.-F."/>
            <person name="Baker D."/>
            <person name="Gharbi K."/>
            <person name="Hall N."/>
            <person name="Watson M."/>
            <person name="Adriaenssens E.M."/>
            <person name="Foster-Nyarko E."/>
            <person name="Jarju S."/>
            <person name="Secka A."/>
            <person name="Antonio M."/>
            <person name="Oren A."/>
            <person name="Chaudhuri R."/>
            <person name="La Ragione R.M."/>
            <person name="Hildebrand F."/>
            <person name="Pallen M.J."/>
        </authorList>
    </citation>
    <scope>NUCLEOTIDE SEQUENCE [LARGE SCALE GENOMIC DNA]</scope>
    <source>
        <strain evidence="8 9">Sa1CVN1</strain>
    </source>
</reference>
<evidence type="ECO:0000313" key="9">
    <source>
        <dbReference type="Proteomes" id="UP000620874"/>
    </source>
</evidence>
<organism evidence="8 9">
    <name type="scientific">Phocaeicola intestinalis</name>
    <dbReference type="NCBI Taxonomy" id="2762212"/>
    <lineage>
        <taxon>Bacteria</taxon>
        <taxon>Pseudomonadati</taxon>
        <taxon>Bacteroidota</taxon>
        <taxon>Bacteroidia</taxon>
        <taxon>Bacteroidales</taxon>
        <taxon>Bacteroidaceae</taxon>
        <taxon>Phocaeicola</taxon>
    </lineage>
</organism>
<comment type="subcellular location">
    <subcellularLocation>
        <location evidence="1">Fimbrium</location>
    </subcellularLocation>
</comment>
<accession>A0ABR8Y4Q1</accession>
<evidence type="ECO:0000259" key="7">
    <source>
        <dbReference type="Pfam" id="PF15495"/>
    </source>
</evidence>
<keyword evidence="9" id="KW-1185">Reference proteome</keyword>
<dbReference type="Gene3D" id="2.60.40.3690">
    <property type="match status" value="2"/>
</dbReference>
<dbReference type="NCBIfam" id="NF038041">
    <property type="entry name" value="fim_Mfa1_fam"/>
    <property type="match status" value="1"/>
</dbReference>
<sequence length="568" mass="62108">MKIKYVFLSMLACGMLAACNNDEVAEGSNNGNVSLEGESYMAIRLVAANETGTRASEGNPAFELGEGDENEVTSVDFYFYNDEGTFVVKGKTISSFKWNDQAEGSNIESISNVMVVLENVPEAPTQVLAVLNGGKVVGDLTNMDMEDALGKTISAYSYQAGEPEKTYFVMSNSAYVTGTGVQWATPITTANLQSSADLAEDHPVDIYVERVAAKVELAKSGSFSASVNGDIQVDGKDAELEITVNGWGLSGTNKSAYCVKNIQNTAYWTDWNAESNHRSYWAEDPNYSTGNYPSDYNGWNAENADHWALNYITYNDLTLSAEAGNEASAYCLENTMDKKTLAYDATTQSIQEPAVTHVLIAATMKVKESAAQTLYRYKGYFYTESEYKEAVLSDWEATGEGMIYTKTEGVGEDDPDTYTPLAVSDVEIEDKGAGKVNLKLTTAALAETWYTLERYNPETGQATNATKVDEEKLAGLFAAVNDADGFKDGKMYYCVPIEHLNAAKGEVGSYGVVRNHLYKLTLDKIKNLGTAVYDPAEAIIPDYNPETYYVAARLNILSWHIVEQNVSL</sequence>
<dbReference type="InterPro" id="IPR029140">
    <property type="entry name" value="Mfa1_C"/>
</dbReference>
<evidence type="ECO:0000256" key="4">
    <source>
        <dbReference type="ARBA" id="ARBA00023263"/>
    </source>
</evidence>
<evidence type="ECO:0000256" key="5">
    <source>
        <dbReference type="SAM" id="SignalP"/>
    </source>
</evidence>
<feature type="chain" id="PRO_5045754554" evidence="5">
    <location>
        <begin position="18"/>
        <end position="568"/>
    </location>
</feature>
<dbReference type="EMBL" id="JACSPP010000003">
    <property type="protein sequence ID" value="MBD8039175.1"/>
    <property type="molecule type" value="Genomic_DNA"/>
</dbReference>
<name>A0ABR8Y4Q1_9BACT</name>
<comment type="caution">
    <text evidence="8">The sequence shown here is derived from an EMBL/GenBank/DDBJ whole genome shotgun (WGS) entry which is preliminary data.</text>
</comment>
<proteinExistence type="inferred from homology"/>
<protein>
    <submittedName>
        <fullName evidence="8">Mfa1 fimbrilin C-terminal domain-containing protein</fullName>
    </submittedName>
</protein>
<feature type="signal peptide" evidence="5">
    <location>
        <begin position="1"/>
        <end position="17"/>
    </location>
</feature>